<dbReference type="InterPro" id="IPR018313">
    <property type="entry name" value="SBP_3_CS"/>
</dbReference>
<evidence type="ECO:0000256" key="3">
    <source>
        <dbReference type="ARBA" id="ARBA00022729"/>
    </source>
</evidence>
<evidence type="ECO:0000313" key="8">
    <source>
        <dbReference type="EMBL" id="OJG37104.1"/>
    </source>
</evidence>
<dbReference type="PANTHER" id="PTHR35936:SF34">
    <property type="entry name" value="ABC TRANSPORTER EXTRACELLULAR-BINDING PROTEIN YCKB-RELATED"/>
    <property type="match status" value="1"/>
</dbReference>
<dbReference type="AlphaFoldDB" id="A0A1L8SYZ6"/>
<evidence type="ECO:0000256" key="4">
    <source>
        <dbReference type="RuleBase" id="RU003744"/>
    </source>
</evidence>
<comment type="subcellular location">
    <subcellularLocation>
        <location evidence="1">Cell envelope</location>
    </subcellularLocation>
</comment>
<dbReference type="InterPro" id="IPR001638">
    <property type="entry name" value="Solute-binding_3/MltF_N"/>
</dbReference>
<dbReference type="PANTHER" id="PTHR35936">
    <property type="entry name" value="MEMBRANE-BOUND LYTIC MUREIN TRANSGLYCOSYLASE F"/>
    <property type="match status" value="1"/>
</dbReference>
<keyword evidence="9" id="KW-1185">Reference proteome</keyword>
<name>A0A1L8SYZ6_9ENTE</name>
<dbReference type="Proteomes" id="UP000183700">
    <property type="component" value="Unassembled WGS sequence"/>
</dbReference>
<feature type="chain" id="PRO_5039289407" description="Solute-binding protein family 3/N-terminal domain-containing protein" evidence="5">
    <location>
        <begin position="20"/>
        <end position="259"/>
    </location>
</feature>
<dbReference type="RefSeq" id="WP_071860616.1">
    <property type="nucleotide sequence ID" value="NZ_JBHLVS010000004.1"/>
</dbReference>
<dbReference type="InterPro" id="IPR001320">
    <property type="entry name" value="Iontro_rcpt_C"/>
</dbReference>
<comment type="caution">
    <text evidence="8">The sequence shown here is derived from an EMBL/GenBank/DDBJ whole genome shotgun (WGS) entry which is preliminary data.</text>
</comment>
<evidence type="ECO:0008006" key="10">
    <source>
        <dbReference type="Google" id="ProtNLM"/>
    </source>
</evidence>
<evidence type="ECO:0000256" key="2">
    <source>
        <dbReference type="ARBA" id="ARBA00010333"/>
    </source>
</evidence>
<evidence type="ECO:0000313" key="9">
    <source>
        <dbReference type="Proteomes" id="UP000183700"/>
    </source>
</evidence>
<dbReference type="Gene3D" id="3.40.190.10">
    <property type="entry name" value="Periplasmic binding protein-like II"/>
    <property type="match status" value="2"/>
</dbReference>
<feature type="domain" description="Solute-binding protein family 3/N-terminal" evidence="6">
    <location>
        <begin position="37"/>
        <end position="256"/>
    </location>
</feature>
<gene>
    <name evidence="8" type="ORF">RV00_GL000061</name>
</gene>
<dbReference type="SUPFAM" id="SSF53850">
    <property type="entry name" value="Periplasmic binding protein-like II"/>
    <property type="match status" value="1"/>
</dbReference>
<dbReference type="OrthoDB" id="8613538at2"/>
<evidence type="ECO:0000256" key="5">
    <source>
        <dbReference type="SAM" id="SignalP"/>
    </source>
</evidence>
<dbReference type="GO" id="GO:0015276">
    <property type="term" value="F:ligand-gated monoatomic ion channel activity"/>
    <property type="evidence" value="ECO:0007669"/>
    <property type="project" value="InterPro"/>
</dbReference>
<dbReference type="EMBL" id="JXKM01000001">
    <property type="protein sequence ID" value="OJG37104.1"/>
    <property type="molecule type" value="Genomic_DNA"/>
</dbReference>
<keyword evidence="3 5" id="KW-0732">Signal</keyword>
<feature type="signal peptide" evidence="5">
    <location>
        <begin position="1"/>
        <end position="19"/>
    </location>
</feature>
<dbReference type="PROSITE" id="PS51257">
    <property type="entry name" value="PROKAR_LIPOPROTEIN"/>
    <property type="match status" value="1"/>
</dbReference>
<organism evidence="8 9">
    <name type="scientific">Enterococcus devriesei</name>
    <dbReference type="NCBI Taxonomy" id="319970"/>
    <lineage>
        <taxon>Bacteria</taxon>
        <taxon>Bacillati</taxon>
        <taxon>Bacillota</taxon>
        <taxon>Bacilli</taxon>
        <taxon>Lactobacillales</taxon>
        <taxon>Enterococcaceae</taxon>
        <taxon>Enterococcus</taxon>
    </lineage>
</organism>
<reference evidence="8 9" key="1">
    <citation type="submission" date="2014-12" db="EMBL/GenBank/DDBJ databases">
        <title>Draft genome sequences of 29 type strains of Enterococci.</title>
        <authorList>
            <person name="Zhong Z."/>
            <person name="Sun Z."/>
            <person name="Liu W."/>
            <person name="Zhang W."/>
            <person name="Zhang H."/>
        </authorList>
    </citation>
    <scope>NUCLEOTIDE SEQUENCE [LARGE SCALE GENOMIC DNA]</scope>
    <source>
        <strain evidence="8 9">DSM 22802</strain>
    </source>
</reference>
<feature type="domain" description="Ionotropic glutamate receptor C-terminal" evidence="7">
    <location>
        <begin position="37"/>
        <end position="255"/>
    </location>
</feature>
<evidence type="ECO:0000259" key="6">
    <source>
        <dbReference type="SMART" id="SM00062"/>
    </source>
</evidence>
<dbReference type="PROSITE" id="PS01039">
    <property type="entry name" value="SBP_BACTERIAL_3"/>
    <property type="match status" value="1"/>
</dbReference>
<proteinExistence type="inferred from homology"/>
<dbReference type="GO" id="GO:0030313">
    <property type="term" value="C:cell envelope"/>
    <property type="evidence" value="ECO:0007669"/>
    <property type="project" value="UniProtKB-SubCell"/>
</dbReference>
<dbReference type="SMART" id="SM00062">
    <property type="entry name" value="PBPb"/>
    <property type="match status" value="1"/>
</dbReference>
<protein>
    <recommendedName>
        <fullName evidence="10">Solute-binding protein family 3/N-terminal domain-containing protein</fullName>
    </recommendedName>
</protein>
<evidence type="ECO:0000256" key="1">
    <source>
        <dbReference type="ARBA" id="ARBA00004196"/>
    </source>
</evidence>
<accession>A0A1L8SYZ6</accession>
<dbReference type="SMART" id="SM00079">
    <property type="entry name" value="PBPe"/>
    <property type="match status" value="1"/>
</dbReference>
<dbReference type="GO" id="GO:0016020">
    <property type="term" value="C:membrane"/>
    <property type="evidence" value="ECO:0007669"/>
    <property type="project" value="InterPro"/>
</dbReference>
<comment type="similarity">
    <text evidence="2 4">Belongs to the bacterial solute-binding protein 3 family.</text>
</comment>
<evidence type="ECO:0000259" key="7">
    <source>
        <dbReference type="SMART" id="SM00079"/>
    </source>
</evidence>
<dbReference type="Pfam" id="PF00497">
    <property type="entry name" value="SBP_bac_3"/>
    <property type="match status" value="1"/>
</dbReference>
<sequence length="259" mass="28241">MKKSIIAVASLLVVGVLFLAGCQSKDSGAASSSAEKVLRVGTEGTYSPFSFRDENDKLTGYDVDVAKAVAKKIDYKVKFVEAPWDSMLAAFDAKKTDVVFNQVAITPERKEKYLFSTPYSVSHPALIVNKDNDSIKDFSDLKGKTAAQSLTSNYAEMAEGLGAEISSVDGFSKAVELVSDKRADATLNDDVTYYDYLNQKPDAPIKIVKASNEATEVAAMFHKGDEKLAEKVDKAIKELEADGTLTKLSEKYFKKDISK</sequence>
<dbReference type="STRING" id="319970.RV00_GL000061"/>
<dbReference type="CDD" id="cd13711">
    <property type="entry name" value="PBP2_Ngo0372_TcyA"/>
    <property type="match status" value="1"/>
</dbReference>